<reference evidence="3" key="1">
    <citation type="submission" date="2017-02" db="UniProtKB">
        <authorList>
            <consortium name="WormBaseParasite"/>
        </authorList>
    </citation>
    <scope>IDENTIFICATION</scope>
</reference>
<protein>
    <submittedName>
        <fullName evidence="3">Protein kinase domain-containing protein</fullName>
    </submittedName>
</protein>
<organism evidence="3">
    <name type="scientific">Haemonchus placei</name>
    <name type="common">Barber's pole worm</name>
    <dbReference type="NCBI Taxonomy" id="6290"/>
    <lineage>
        <taxon>Eukaryota</taxon>
        <taxon>Metazoa</taxon>
        <taxon>Ecdysozoa</taxon>
        <taxon>Nematoda</taxon>
        <taxon>Chromadorea</taxon>
        <taxon>Rhabditida</taxon>
        <taxon>Rhabditina</taxon>
        <taxon>Rhabditomorpha</taxon>
        <taxon>Strongyloidea</taxon>
        <taxon>Trichostrongylidae</taxon>
        <taxon>Haemonchus</taxon>
    </lineage>
</organism>
<reference evidence="1 2" key="2">
    <citation type="submission" date="2018-11" db="EMBL/GenBank/DDBJ databases">
        <authorList>
            <consortium name="Pathogen Informatics"/>
        </authorList>
    </citation>
    <scope>NUCLEOTIDE SEQUENCE [LARGE SCALE GENOMIC DNA]</scope>
    <source>
        <strain evidence="1 2">MHpl1</strain>
    </source>
</reference>
<name>A0A0N4WS49_HAEPC</name>
<dbReference type="AlphaFoldDB" id="A0A0N4WS49"/>
<evidence type="ECO:0000313" key="3">
    <source>
        <dbReference type="WBParaSite" id="HPLM_0001434201-mRNA-1"/>
    </source>
</evidence>
<gene>
    <name evidence="1" type="ORF">HPLM_LOCUS14334</name>
</gene>
<evidence type="ECO:0000313" key="1">
    <source>
        <dbReference type="EMBL" id="VDO52469.1"/>
    </source>
</evidence>
<dbReference type="Proteomes" id="UP000268014">
    <property type="component" value="Unassembled WGS sequence"/>
</dbReference>
<dbReference type="WBParaSite" id="HPLM_0001434201-mRNA-1">
    <property type="protein sequence ID" value="HPLM_0001434201-mRNA-1"/>
    <property type="gene ID" value="HPLM_0001434201"/>
</dbReference>
<dbReference type="EMBL" id="UZAF01018531">
    <property type="protein sequence ID" value="VDO52469.1"/>
    <property type="molecule type" value="Genomic_DNA"/>
</dbReference>
<proteinExistence type="predicted"/>
<keyword evidence="2" id="KW-1185">Reference proteome</keyword>
<accession>A0A0N4WS49</accession>
<evidence type="ECO:0000313" key="2">
    <source>
        <dbReference type="Proteomes" id="UP000268014"/>
    </source>
</evidence>
<sequence>MLQDQVKADSHRTARELSTSIDANQSAKVLDLKSYGRVQKSDRWILHTLADVDLDRNYSLAFYEVIGEERTTTIAGQLWKLKNNLTDTCGQRPKIEKE</sequence>
<dbReference type="OrthoDB" id="616263at2759"/>